<reference evidence="8 9" key="1">
    <citation type="submission" date="2020-08" db="EMBL/GenBank/DDBJ databases">
        <title>Genomic Encyclopedia of Type Strains, Phase IV (KMG-V): Genome sequencing to study the core and pangenomes of soil and plant-associated prokaryotes.</title>
        <authorList>
            <person name="Whitman W."/>
        </authorList>
    </citation>
    <scope>NUCLEOTIDE SEQUENCE [LARGE SCALE GENOMIC DNA]</scope>
    <source>
        <strain evidence="8 9">X5P3</strain>
    </source>
</reference>
<evidence type="ECO:0000256" key="2">
    <source>
        <dbReference type="ARBA" id="ARBA00011900"/>
    </source>
</evidence>
<keyword evidence="5" id="KW-0949">S-adenosyl-L-methionine</keyword>
<dbReference type="GO" id="GO:0003677">
    <property type="term" value="F:DNA binding"/>
    <property type="evidence" value="ECO:0007669"/>
    <property type="project" value="InterPro"/>
</dbReference>
<evidence type="ECO:0000256" key="1">
    <source>
        <dbReference type="ARBA" id="ARBA00006594"/>
    </source>
</evidence>
<proteinExistence type="inferred from homology"/>
<accession>A0A7W7ZMR5</accession>
<dbReference type="InterPro" id="IPR002941">
    <property type="entry name" value="DNA_methylase_N4/N6"/>
</dbReference>
<comment type="caution">
    <text evidence="8">The sequence shown here is derived from an EMBL/GenBank/DDBJ whole genome shotgun (WGS) entry which is preliminary data.</text>
</comment>
<dbReference type="EMBL" id="JACHIO010000003">
    <property type="protein sequence ID" value="MBB5062459.1"/>
    <property type="molecule type" value="Genomic_DNA"/>
</dbReference>
<dbReference type="RefSeq" id="WP_221314266.1">
    <property type="nucleotide sequence ID" value="NZ_JACHIO010000003.1"/>
</dbReference>
<dbReference type="Proteomes" id="UP000584867">
    <property type="component" value="Unassembled WGS sequence"/>
</dbReference>
<dbReference type="PROSITE" id="PS00092">
    <property type="entry name" value="N6_MTASE"/>
    <property type="match status" value="1"/>
</dbReference>
<evidence type="ECO:0000313" key="8">
    <source>
        <dbReference type="EMBL" id="MBB5062459.1"/>
    </source>
</evidence>
<evidence type="ECO:0000256" key="3">
    <source>
        <dbReference type="ARBA" id="ARBA00022603"/>
    </source>
</evidence>
<gene>
    <name evidence="8" type="ORF">HDF15_000789</name>
</gene>
<dbReference type="AlphaFoldDB" id="A0A7W7ZMR5"/>
<evidence type="ECO:0000256" key="5">
    <source>
        <dbReference type="ARBA" id="ARBA00022691"/>
    </source>
</evidence>
<dbReference type="InterPro" id="IPR002052">
    <property type="entry name" value="DNA_methylase_N6_adenine_CS"/>
</dbReference>
<evidence type="ECO:0000256" key="6">
    <source>
        <dbReference type="ARBA" id="ARBA00047942"/>
    </source>
</evidence>
<dbReference type="InterPro" id="IPR029063">
    <property type="entry name" value="SAM-dependent_MTases_sf"/>
</dbReference>
<evidence type="ECO:0000313" key="9">
    <source>
        <dbReference type="Proteomes" id="UP000584867"/>
    </source>
</evidence>
<feature type="domain" description="DNA methylase N-4/N-6" evidence="7">
    <location>
        <begin position="69"/>
        <end position="173"/>
    </location>
</feature>
<dbReference type="InterPro" id="IPR002295">
    <property type="entry name" value="N4/N6-MTase_EcoPI_Mod-like"/>
</dbReference>
<protein>
    <recommendedName>
        <fullName evidence="2">site-specific DNA-methyltransferase (adenine-specific)</fullName>
        <ecNumber evidence="2">2.1.1.72</ecNumber>
    </recommendedName>
</protein>
<comment type="catalytic activity">
    <reaction evidence="6">
        <text>a 2'-deoxyadenosine in DNA + S-adenosyl-L-methionine = an N(6)-methyl-2'-deoxyadenosine in DNA + S-adenosyl-L-homocysteine + H(+)</text>
        <dbReference type="Rhea" id="RHEA:15197"/>
        <dbReference type="Rhea" id="RHEA-COMP:12418"/>
        <dbReference type="Rhea" id="RHEA-COMP:12419"/>
        <dbReference type="ChEBI" id="CHEBI:15378"/>
        <dbReference type="ChEBI" id="CHEBI:57856"/>
        <dbReference type="ChEBI" id="CHEBI:59789"/>
        <dbReference type="ChEBI" id="CHEBI:90615"/>
        <dbReference type="ChEBI" id="CHEBI:90616"/>
        <dbReference type="EC" id="2.1.1.72"/>
    </reaction>
</comment>
<dbReference type="SUPFAM" id="SSF53335">
    <property type="entry name" value="S-adenosyl-L-methionine-dependent methyltransferases"/>
    <property type="match status" value="1"/>
</dbReference>
<dbReference type="EC" id="2.1.1.72" evidence="2"/>
<dbReference type="Gene3D" id="3.40.50.150">
    <property type="entry name" value="Vaccinia Virus protein VP39"/>
    <property type="match status" value="1"/>
</dbReference>
<dbReference type="GO" id="GO:0009007">
    <property type="term" value="F:site-specific DNA-methyltransferase (adenine-specific) activity"/>
    <property type="evidence" value="ECO:0007669"/>
    <property type="project" value="UniProtKB-EC"/>
</dbReference>
<dbReference type="Pfam" id="PF01555">
    <property type="entry name" value="N6_N4_Mtase"/>
    <property type="match status" value="1"/>
</dbReference>
<name>A0A7W7ZMR5_9BACT</name>
<dbReference type="GO" id="GO:0008170">
    <property type="term" value="F:N-methyltransferase activity"/>
    <property type="evidence" value="ECO:0007669"/>
    <property type="project" value="InterPro"/>
</dbReference>
<evidence type="ECO:0000256" key="4">
    <source>
        <dbReference type="ARBA" id="ARBA00022679"/>
    </source>
</evidence>
<keyword evidence="4" id="KW-0808">Transferase</keyword>
<comment type="similarity">
    <text evidence="1">Belongs to the N(4)/N(6)-methyltransferase family.</text>
</comment>
<dbReference type="PRINTS" id="PR00506">
    <property type="entry name" value="D21N6MTFRASE"/>
</dbReference>
<keyword evidence="3 8" id="KW-0489">Methyltransferase</keyword>
<evidence type="ECO:0000259" key="7">
    <source>
        <dbReference type="Pfam" id="PF01555"/>
    </source>
</evidence>
<organism evidence="8 9">
    <name type="scientific">Granulicella mallensis</name>
    <dbReference type="NCBI Taxonomy" id="940614"/>
    <lineage>
        <taxon>Bacteria</taxon>
        <taxon>Pseudomonadati</taxon>
        <taxon>Acidobacteriota</taxon>
        <taxon>Terriglobia</taxon>
        <taxon>Terriglobales</taxon>
        <taxon>Acidobacteriaceae</taxon>
        <taxon>Granulicella</taxon>
    </lineage>
</organism>
<sequence>MTSKQRLELTWIGKENRPRLEPRILLEDPEKSYHAKRLVTDNDIFDNRLIFGDNLLALKALEQEFAGKVKCVFIDPPYNTGSAFEHFDDGVEHSVWLSLMRDRLEMLKRLLAENGAIWITIDDHEAHYLKVLCDEIFGRANFVASFAWEKDQARHNDALISSAHDHILLYAKDFSVWRSVRNLNLGKPRATADIRTPTMIREVLGCKELAALQRVGAKRIDFRFHCHQDDRLFHRLGTTGGSLSRH</sequence>
<dbReference type="GO" id="GO:0032259">
    <property type="term" value="P:methylation"/>
    <property type="evidence" value="ECO:0007669"/>
    <property type="project" value="UniProtKB-KW"/>
</dbReference>